<organism evidence="1">
    <name type="scientific">marine sediment metagenome</name>
    <dbReference type="NCBI Taxonomy" id="412755"/>
    <lineage>
        <taxon>unclassified sequences</taxon>
        <taxon>metagenomes</taxon>
        <taxon>ecological metagenomes</taxon>
    </lineage>
</organism>
<dbReference type="EMBL" id="LAZR01046759">
    <property type="protein sequence ID" value="KKK95781.1"/>
    <property type="molecule type" value="Genomic_DNA"/>
</dbReference>
<dbReference type="AlphaFoldDB" id="A0A0F9CGD7"/>
<comment type="caution">
    <text evidence="1">The sequence shown here is derived from an EMBL/GenBank/DDBJ whole genome shotgun (WGS) entry which is preliminary data.</text>
</comment>
<proteinExistence type="predicted"/>
<gene>
    <name evidence="1" type="ORF">LCGC14_2669360</name>
</gene>
<accession>A0A0F9CGD7</accession>
<reference evidence="1" key="1">
    <citation type="journal article" date="2015" name="Nature">
        <title>Complex archaea that bridge the gap between prokaryotes and eukaryotes.</title>
        <authorList>
            <person name="Spang A."/>
            <person name="Saw J.H."/>
            <person name="Jorgensen S.L."/>
            <person name="Zaremba-Niedzwiedzka K."/>
            <person name="Martijn J."/>
            <person name="Lind A.E."/>
            <person name="van Eijk R."/>
            <person name="Schleper C."/>
            <person name="Guy L."/>
            <person name="Ettema T.J."/>
        </authorList>
    </citation>
    <scope>NUCLEOTIDE SEQUENCE</scope>
</reference>
<evidence type="ECO:0000313" key="1">
    <source>
        <dbReference type="EMBL" id="KKK95781.1"/>
    </source>
</evidence>
<sequence>MTNYIHVEVSEVEGELIDQEQTRKFKFNPDTLDIVLEMLEHLEREG</sequence>
<name>A0A0F9CGD7_9ZZZZ</name>
<protein>
    <submittedName>
        <fullName evidence="1">Uncharacterized protein</fullName>
    </submittedName>
</protein>